<dbReference type="AlphaFoldDB" id="A0A183FF63"/>
<dbReference type="OrthoDB" id="5782698at2759"/>
<dbReference type="EMBL" id="UZAH01025415">
    <property type="protein sequence ID" value="VDO63440.1"/>
    <property type="molecule type" value="Genomic_DNA"/>
</dbReference>
<evidence type="ECO:0000313" key="2">
    <source>
        <dbReference type="Proteomes" id="UP000050761"/>
    </source>
</evidence>
<keyword evidence="2" id="KW-1185">Reference proteome</keyword>
<accession>A0A3P7WR00</accession>
<dbReference type="WBParaSite" id="HPBE_0000511401-mRNA-1">
    <property type="protein sequence ID" value="HPBE_0000511401-mRNA-1"/>
    <property type="gene ID" value="HPBE_0000511401"/>
</dbReference>
<proteinExistence type="predicted"/>
<gene>
    <name evidence="1" type="ORF">HPBE_LOCUS5115</name>
</gene>
<evidence type="ECO:0000313" key="3">
    <source>
        <dbReference type="WBParaSite" id="HPBE_0000511401-mRNA-1"/>
    </source>
</evidence>
<name>A0A183FF63_HELPZ</name>
<accession>A0A183FF63</accession>
<evidence type="ECO:0000313" key="1">
    <source>
        <dbReference type="EMBL" id="VDO63440.1"/>
    </source>
</evidence>
<protein>
    <submittedName>
        <fullName evidence="3">Protein-serine/threonine phosphatase</fullName>
    </submittedName>
</protein>
<dbReference type="Proteomes" id="UP000050761">
    <property type="component" value="Unassembled WGS sequence"/>
</dbReference>
<sequence>MSSAVSDDEVRDRFRDHTALGPEIATIPAMEGEECKEACTMINEAALYSWTPDDDSDDEAVVGTCKCMETLRAIKLSFNSFSGFIGPRKWQLRKGKRLLRSLRVAGKR</sequence>
<organism evidence="2 3">
    <name type="scientific">Heligmosomoides polygyrus</name>
    <name type="common">Parasitic roundworm</name>
    <dbReference type="NCBI Taxonomy" id="6339"/>
    <lineage>
        <taxon>Eukaryota</taxon>
        <taxon>Metazoa</taxon>
        <taxon>Ecdysozoa</taxon>
        <taxon>Nematoda</taxon>
        <taxon>Chromadorea</taxon>
        <taxon>Rhabditida</taxon>
        <taxon>Rhabditina</taxon>
        <taxon>Rhabditomorpha</taxon>
        <taxon>Strongyloidea</taxon>
        <taxon>Heligmosomidae</taxon>
        <taxon>Heligmosomoides</taxon>
    </lineage>
</organism>
<reference evidence="1 2" key="1">
    <citation type="submission" date="2018-11" db="EMBL/GenBank/DDBJ databases">
        <authorList>
            <consortium name="Pathogen Informatics"/>
        </authorList>
    </citation>
    <scope>NUCLEOTIDE SEQUENCE [LARGE SCALE GENOMIC DNA]</scope>
</reference>
<reference evidence="3" key="2">
    <citation type="submission" date="2019-09" db="UniProtKB">
        <authorList>
            <consortium name="WormBaseParasite"/>
        </authorList>
    </citation>
    <scope>IDENTIFICATION</scope>
</reference>